<dbReference type="KEGG" id="blac:94351444"/>
<dbReference type="GeneID" id="94351444"/>
<dbReference type="AlphaFoldDB" id="A0A976IEY9"/>
<dbReference type="EMBL" id="SHOA02000005">
    <property type="protein sequence ID" value="TDH69422.1"/>
    <property type="molecule type" value="Genomic_DNA"/>
</dbReference>
<sequence length="322" mass="37002">MKDDSLSQGAKTLLPMSLGLVAKREKGLQMEATKLEQVFHQRNEMLGALRESHEYLLTANGQLQERNRLQREKLGLLRTRLETYQAQREEIQQGRYKAQGTNELEATAEKCHLLNSVLIALVDKRTGLEQRCMALEEQTSRDKRTLYTKAEQLSEAQCTLLLVREDIRSIQWNYASTQNELTDKDQYLRSVSQHAQQQATILINFEAALKASKTEVEDFQKIWQNCEHMAHEELRQLAIENEYATSKQRDLEKLLGSDGATCLADQEVLQAATELQIHLQQLNAKEERLSWLERHRFHLKNEQCEASKAYAADESGTALFGI</sequence>
<dbReference type="OrthoDB" id="129401at2759"/>
<comment type="caution">
    <text evidence="1">The sequence shown here is derived from an EMBL/GenBank/DDBJ whole genome shotgun (WGS) entry which is preliminary data.</text>
</comment>
<dbReference type="Proteomes" id="UP000294530">
    <property type="component" value="Unassembled WGS sequence"/>
</dbReference>
<evidence type="ECO:0000313" key="2">
    <source>
        <dbReference type="Proteomes" id="UP000294530"/>
    </source>
</evidence>
<evidence type="ECO:0000313" key="1">
    <source>
        <dbReference type="EMBL" id="TDH69422.1"/>
    </source>
</evidence>
<accession>A0A976IEY9</accession>
<proteinExistence type="predicted"/>
<dbReference type="RefSeq" id="XP_067818921.1">
    <property type="nucleotide sequence ID" value="XM_067965773.1"/>
</dbReference>
<reference evidence="1 2" key="1">
    <citation type="journal article" date="2021" name="Genome Biol.">
        <title>AFLAP: assembly-free linkage analysis pipeline using k-mers from genome sequencing data.</title>
        <authorList>
            <person name="Fletcher K."/>
            <person name="Zhang L."/>
            <person name="Gil J."/>
            <person name="Han R."/>
            <person name="Cavanaugh K."/>
            <person name="Michelmore R."/>
        </authorList>
    </citation>
    <scope>NUCLEOTIDE SEQUENCE [LARGE SCALE GENOMIC DNA]</scope>
    <source>
        <strain evidence="1 2">SF5</strain>
    </source>
</reference>
<organism evidence="1 2">
    <name type="scientific">Bremia lactucae</name>
    <name type="common">Lettuce downy mildew</name>
    <dbReference type="NCBI Taxonomy" id="4779"/>
    <lineage>
        <taxon>Eukaryota</taxon>
        <taxon>Sar</taxon>
        <taxon>Stramenopiles</taxon>
        <taxon>Oomycota</taxon>
        <taxon>Peronosporomycetes</taxon>
        <taxon>Peronosporales</taxon>
        <taxon>Peronosporaceae</taxon>
        <taxon>Bremia</taxon>
    </lineage>
</organism>
<gene>
    <name evidence="1" type="ORF">CCR75_007715</name>
</gene>
<name>A0A976IEY9_BRELC</name>
<protein>
    <submittedName>
        <fullName evidence="1">Uncharacterized protein</fullName>
    </submittedName>
</protein>
<keyword evidence="2" id="KW-1185">Reference proteome</keyword>